<dbReference type="KEGG" id="asol:BEN76_01475"/>
<evidence type="ECO:0000256" key="1">
    <source>
        <dbReference type="ARBA" id="ARBA00022801"/>
    </source>
</evidence>
<dbReference type="PANTHER" id="PTHR11373">
    <property type="entry name" value="DEOXYNUCLEOSIDE TRIPHOSPHATE TRIPHOSPHOHYDROLASE"/>
    <property type="match status" value="1"/>
</dbReference>
<dbReference type="Pfam" id="PF01966">
    <property type="entry name" value="HD"/>
    <property type="match status" value="1"/>
</dbReference>
<dbReference type="AlphaFoldDB" id="A0A1P8EEX1"/>
<organism evidence="3 4">
    <name type="scientific">Acinetobacter soli</name>
    <dbReference type="NCBI Taxonomy" id="487316"/>
    <lineage>
        <taxon>Bacteria</taxon>
        <taxon>Pseudomonadati</taxon>
        <taxon>Pseudomonadota</taxon>
        <taxon>Gammaproteobacteria</taxon>
        <taxon>Moraxellales</taxon>
        <taxon>Moraxellaceae</taxon>
        <taxon>Acinetobacter</taxon>
    </lineage>
</organism>
<accession>A0A1P8EEX1</accession>
<dbReference type="InterPro" id="IPR003607">
    <property type="entry name" value="HD/PDEase_dom"/>
</dbReference>
<dbReference type="GO" id="GO:0006203">
    <property type="term" value="P:dGTP catabolic process"/>
    <property type="evidence" value="ECO:0007669"/>
    <property type="project" value="TreeGrafter"/>
</dbReference>
<dbReference type="Proteomes" id="UP000185674">
    <property type="component" value="Chromosome"/>
</dbReference>
<dbReference type="InterPro" id="IPR027432">
    <property type="entry name" value="dGTP_triphosphohydrolase_C"/>
</dbReference>
<feature type="domain" description="HD" evidence="2">
    <location>
        <begin position="63"/>
        <end position="250"/>
    </location>
</feature>
<reference evidence="3 4" key="1">
    <citation type="submission" date="2016-08" db="EMBL/GenBank/DDBJ databases">
        <title>Complete genome sequence of Acinetobacter baylyi strain GFJ2.</title>
        <authorList>
            <person name="Tabata M."/>
            <person name="Kuboki S."/>
            <person name="Gibu N."/>
            <person name="Kinouchi Y."/>
            <person name="Vangnai A."/>
            <person name="Kasai D."/>
            <person name="Fukuda M."/>
        </authorList>
    </citation>
    <scope>NUCLEOTIDE SEQUENCE [LARGE SCALE GENOMIC DNA]</scope>
    <source>
        <strain evidence="3 4">GFJ2</strain>
    </source>
</reference>
<dbReference type="EMBL" id="CP016896">
    <property type="protein sequence ID" value="APV34757.1"/>
    <property type="molecule type" value="Genomic_DNA"/>
</dbReference>
<evidence type="ECO:0000259" key="2">
    <source>
        <dbReference type="PROSITE" id="PS51831"/>
    </source>
</evidence>
<proteinExistence type="predicted"/>
<dbReference type="eggNOG" id="COG0232">
    <property type="taxonomic scope" value="Bacteria"/>
</dbReference>
<dbReference type="InterPro" id="IPR050135">
    <property type="entry name" value="dGTPase-like"/>
</dbReference>
<keyword evidence="1 3" id="KW-0378">Hydrolase</keyword>
<evidence type="ECO:0000313" key="4">
    <source>
        <dbReference type="Proteomes" id="UP000185674"/>
    </source>
</evidence>
<dbReference type="Gene3D" id="1.10.3410.10">
    <property type="entry name" value="putative deoxyguanosinetriphosphate triphosphohydrolase like domain"/>
    <property type="match status" value="1"/>
</dbReference>
<dbReference type="Gene3D" id="1.10.3550.10">
    <property type="entry name" value="eoxyguanosinetriphosphate triphosphohydrolase domain-like"/>
    <property type="match status" value="1"/>
</dbReference>
<evidence type="ECO:0000313" key="3">
    <source>
        <dbReference type="EMBL" id="APV34757.1"/>
    </source>
</evidence>
<dbReference type="InterPro" id="IPR006261">
    <property type="entry name" value="dGTPase"/>
</dbReference>
<sequence>MEQMRWLELLSAVRLGSKKSKTELARSPYHKDYDRIIFSPSFRQLNRKTQVHPLTQQDGIHTRLTHSLEVSCVGRTLGMLAAEKIKNELPAWISPSDIGAIIQAACLAHDIGNPPFGHAGEYAIRDWFDEAENQRYLEGLTPEQHADVCQFEGNAQGLRILTRLDYHPNDGGMRLTFATLGAYLKYPWLSHPVDHIDSTHLRSKFGCYQSEKEVLVQIAEQLGLIQLGDYHYCRHPLTYLLEAADDICYALIDLEDGISMNMLEYDEVEPYFLNLIGDYGTPHELTLPHATWHQKVAALRGRVMKRLVAEVTNAFARHHDEILAGKLNGGLLQYCPSDIHIGIQNAKNLTRDKIFDHPHKADLELLAHSSLQHLLDAFIPLAQPKQRLRFKDQRLMVILQNLGMIMSDDLYQNIMQILDIISRFSDHQAYAISQELKGNKVSMF</sequence>
<dbReference type="CDD" id="cd00077">
    <property type="entry name" value="HDc"/>
    <property type="match status" value="1"/>
</dbReference>
<dbReference type="NCBIfam" id="TIGR01353">
    <property type="entry name" value="dGTP_triPase"/>
    <property type="match status" value="1"/>
</dbReference>
<dbReference type="STRING" id="487316.BEN76_01475"/>
<dbReference type="RefSeq" id="WP_076032032.1">
    <property type="nucleotide sequence ID" value="NZ_BKXY01000002.1"/>
</dbReference>
<dbReference type="SMART" id="SM00471">
    <property type="entry name" value="HDc"/>
    <property type="match status" value="1"/>
</dbReference>
<dbReference type="Gene3D" id="1.10.3210.10">
    <property type="entry name" value="Hypothetical protein af1432"/>
    <property type="match status" value="1"/>
</dbReference>
<protein>
    <submittedName>
        <fullName evidence="3">Deoxyguanosinetriphosphate triphosphohydrolase</fullName>
    </submittedName>
</protein>
<name>A0A1P8EEX1_9GAMM</name>
<dbReference type="PROSITE" id="PS51831">
    <property type="entry name" value="HD"/>
    <property type="match status" value="1"/>
</dbReference>
<dbReference type="InterPro" id="IPR006674">
    <property type="entry name" value="HD_domain"/>
</dbReference>
<dbReference type="NCBIfam" id="NF002205">
    <property type="entry name" value="PRK01096.1"/>
    <property type="match status" value="1"/>
</dbReference>
<dbReference type="InterPro" id="IPR023293">
    <property type="entry name" value="dGTP_triP_hydro_central_sf"/>
</dbReference>
<dbReference type="PANTHER" id="PTHR11373:SF40">
    <property type="entry name" value="DEOXYGUANOSINETRIPHOSPHATE TRIPHOSPHOHYDROLASE-LIKE PROTEIN 2"/>
    <property type="match status" value="1"/>
</dbReference>
<dbReference type="SUPFAM" id="SSF109604">
    <property type="entry name" value="HD-domain/PDEase-like"/>
    <property type="match status" value="1"/>
</dbReference>
<dbReference type="GO" id="GO:0008832">
    <property type="term" value="F:dGTPase activity"/>
    <property type="evidence" value="ECO:0007669"/>
    <property type="project" value="TreeGrafter"/>
</dbReference>
<gene>
    <name evidence="3" type="ORF">BEN76_01475</name>
</gene>